<dbReference type="GO" id="GO:0005615">
    <property type="term" value="C:extracellular space"/>
    <property type="evidence" value="ECO:0007669"/>
    <property type="project" value="TreeGrafter"/>
</dbReference>
<sequence>MMKTQVILVALALAAIVHTTNGQYGGYSGGSGLGGGYSQGGKSYAVFHGPVEGPLTEVRGSSSDGHGKHIEHVNYAAYPKAEFSYGVEDHHTGDFKQQKEVRDGDRVEGEYSLKEPDGNIRTVKYVADKHGGFQAVVINSKGH</sequence>
<dbReference type="PANTHER" id="PTHR12236:SF75">
    <property type="entry name" value="CUTICULAR PROTEIN 62BB, ISOFORM A"/>
    <property type="match status" value="1"/>
</dbReference>
<protein>
    <recommendedName>
        <fullName evidence="8">Cuticular protein</fullName>
    </recommendedName>
</protein>
<evidence type="ECO:0000256" key="3">
    <source>
        <dbReference type="ARBA" id="ARBA00037307"/>
    </source>
</evidence>
<dbReference type="EMBL" id="JAZDUA010000132">
    <property type="protein sequence ID" value="KAK7866973.1"/>
    <property type="molecule type" value="Genomic_DNA"/>
</dbReference>
<evidence type="ECO:0008006" key="8">
    <source>
        <dbReference type="Google" id="ProtNLM"/>
    </source>
</evidence>
<keyword evidence="1 4" id="KW-0193">Cuticle</keyword>
<dbReference type="AlphaFoldDB" id="A0AAN9W0Q2"/>
<comment type="function">
    <text evidence="3">Component of the cuticle of migratory locust which contains more than 100 different structural proteins.</text>
</comment>
<evidence type="ECO:0000256" key="4">
    <source>
        <dbReference type="PROSITE-ProRule" id="PRU00497"/>
    </source>
</evidence>
<dbReference type="GO" id="GO:0031012">
    <property type="term" value="C:extracellular matrix"/>
    <property type="evidence" value="ECO:0007669"/>
    <property type="project" value="TreeGrafter"/>
</dbReference>
<dbReference type="InterPro" id="IPR051217">
    <property type="entry name" value="Insect_Cuticle_Struc_Prot"/>
</dbReference>
<keyword evidence="2" id="KW-0677">Repeat</keyword>
<name>A0AAN9W0Q2_9ORTH</name>
<organism evidence="6 7">
    <name type="scientific">Gryllus longicercus</name>
    <dbReference type="NCBI Taxonomy" id="2509291"/>
    <lineage>
        <taxon>Eukaryota</taxon>
        <taxon>Metazoa</taxon>
        <taxon>Ecdysozoa</taxon>
        <taxon>Arthropoda</taxon>
        <taxon>Hexapoda</taxon>
        <taxon>Insecta</taxon>
        <taxon>Pterygota</taxon>
        <taxon>Neoptera</taxon>
        <taxon>Polyneoptera</taxon>
        <taxon>Orthoptera</taxon>
        <taxon>Ensifera</taxon>
        <taxon>Gryllidea</taxon>
        <taxon>Grylloidea</taxon>
        <taxon>Gryllidae</taxon>
        <taxon>Gryllinae</taxon>
        <taxon>Gryllus</taxon>
    </lineage>
</organism>
<dbReference type="GO" id="GO:0042302">
    <property type="term" value="F:structural constituent of cuticle"/>
    <property type="evidence" value="ECO:0007669"/>
    <property type="project" value="UniProtKB-UniRule"/>
</dbReference>
<dbReference type="Pfam" id="PF00379">
    <property type="entry name" value="Chitin_bind_4"/>
    <property type="match status" value="1"/>
</dbReference>
<feature type="signal peptide" evidence="5">
    <location>
        <begin position="1"/>
        <end position="22"/>
    </location>
</feature>
<dbReference type="PANTHER" id="PTHR12236">
    <property type="entry name" value="STRUCTURAL CONTITUENT OF CUTICLE"/>
    <property type="match status" value="1"/>
</dbReference>
<comment type="caution">
    <text evidence="6">The sequence shown here is derived from an EMBL/GenBank/DDBJ whole genome shotgun (WGS) entry which is preliminary data.</text>
</comment>
<dbReference type="Proteomes" id="UP001378592">
    <property type="component" value="Unassembled WGS sequence"/>
</dbReference>
<evidence type="ECO:0000313" key="6">
    <source>
        <dbReference type="EMBL" id="KAK7866973.1"/>
    </source>
</evidence>
<evidence type="ECO:0000256" key="5">
    <source>
        <dbReference type="SAM" id="SignalP"/>
    </source>
</evidence>
<dbReference type="PROSITE" id="PS00233">
    <property type="entry name" value="CHIT_BIND_RR_1"/>
    <property type="match status" value="1"/>
</dbReference>
<gene>
    <name evidence="6" type="ORF">R5R35_014745</name>
</gene>
<keyword evidence="5" id="KW-0732">Signal</keyword>
<reference evidence="6 7" key="1">
    <citation type="submission" date="2024-03" db="EMBL/GenBank/DDBJ databases">
        <title>The genome assembly and annotation of the cricket Gryllus longicercus Weissman &amp; Gray.</title>
        <authorList>
            <person name="Szrajer S."/>
            <person name="Gray D."/>
            <person name="Ylla G."/>
        </authorList>
    </citation>
    <scope>NUCLEOTIDE SEQUENCE [LARGE SCALE GENOMIC DNA]</scope>
    <source>
        <strain evidence="6">DAG 2021-001</strain>
        <tissue evidence="6">Whole body minus gut</tissue>
    </source>
</reference>
<proteinExistence type="predicted"/>
<accession>A0AAN9W0Q2</accession>
<dbReference type="PROSITE" id="PS51155">
    <property type="entry name" value="CHIT_BIND_RR_2"/>
    <property type="match status" value="1"/>
</dbReference>
<feature type="chain" id="PRO_5043013372" description="Cuticular protein" evidence="5">
    <location>
        <begin position="23"/>
        <end position="143"/>
    </location>
</feature>
<evidence type="ECO:0000313" key="7">
    <source>
        <dbReference type="Proteomes" id="UP001378592"/>
    </source>
</evidence>
<dbReference type="InterPro" id="IPR031311">
    <property type="entry name" value="CHIT_BIND_RR_consensus"/>
</dbReference>
<keyword evidence="7" id="KW-1185">Reference proteome</keyword>
<dbReference type="InterPro" id="IPR000618">
    <property type="entry name" value="Insect_cuticle"/>
</dbReference>
<evidence type="ECO:0000256" key="2">
    <source>
        <dbReference type="ARBA" id="ARBA00022737"/>
    </source>
</evidence>
<evidence type="ECO:0000256" key="1">
    <source>
        <dbReference type="ARBA" id="ARBA00022460"/>
    </source>
</evidence>
<dbReference type="PRINTS" id="PR00947">
    <property type="entry name" value="CUTICLE"/>
</dbReference>